<keyword evidence="2" id="KW-1185">Reference proteome</keyword>
<sequence length="524" mass="59137">MDVLNISVTNTSIALAFTSVLLLYYLLRRSKTSKAISPPEAGGAWPILGHLHLLGGSQLPHKTLASMSDKYGPIFTIRLGLHRAVVVSNREIAKECFTTHDIAVSSRPKFIAAEHLGYNYAMFGFSPYGSYWRELRKIISLELVGHRRLEGFNHVRVSETDTAIKELHKVWREKRDSSGKIMVEMKQWFADLTLNVVVRMVAGKRYFGSDTDGGDNEEEARRCQKAFRDFFKYLGLFLVSDALPFLRWLDFGGHEKAMKETAKEMDCLVGGWLEEHRRKRDSGESNGDQDFMDVMLSTLEDTDLAGYDVDVINKATCLGLITGGADTIAVMLTWALSLLMNNRHVLKKAQEELDIHIGKERQVDESDIEKLVYLQAIVKETLRLYPAGPLSGPREFTEDCIIGGYHVSKGTRLTLNLWKLQRDPTIWREPSEFRPERFVTSHKDVDVKGQHFELIPFGAGRRVCPGTLFGIQMLHLVLARLLHGFELSTPSNALIDMTESAGLTNLKVTPLEVLVTPRLSPNLY</sequence>
<name>A0ACC0HJ94_9ERIC</name>
<reference evidence="1 2" key="1">
    <citation type="journal article" date="2022" name="Plant J.">
        <title>Chromosome-level genome of Camellia lanceoleosa provides a valuable resource for understanding genome evolution and self-incompatibility.</title>
        <authorList>
            <person name="Gong W."/>
            <person name="Xiao S."/>
            <person name="Wang L."/>
            <person name="Liao Z."/>
            <person name="Chang Y."/>
            <person name="Mo W."/>
            <person name="Hu G."/>
            <person name="Li W."/>
            <person name="Zhao G."/>
            <person name="Zhu H."/>
            <person name="Hu X."/>
            <person name="Ji K."/>
            <person name="Xiang X."/>
            <person name="Song Q."/>
            <person name="Yuan D."/>
            <person name="Jin S."/>
            <person name="Zhang L."/>
        </authorList>
    </citation>
    <scope>NUCLEOTIDE SEQUENCE [LARGE SCALE GENOMIC DNA]</scope>
    <source>
        <strain evidence="1">SQ_2022a</strain>
    </source>
</reference>
<dbReference type="Proteomes" id="UP001060215">
    <property type="component" value="Chromosome 4"/>
</dbReference>
<organism evidence="1 2">
    <name type="scientific">Camellia lanceoleosa</name>
    <dbReference type="NCBI Taxonomy" id="1840588"/>
    <lineage>
        <taxon>Eukaryota</taxon>
        <taxon>Viridiplantae</taxon>
        <taxon>Streptophyta</taxon>
        <taxon>Embryophyta</taxon>
        <taxon>Tracheophyta</taxon>
        <taxon>Spermatophyta</taxon>
        <taxon>Magnoliopsida</taxon>
        <taxon>eudicotyledons</taxon>
        <taxon>Gunneridae</taxon>
        <taxon>Pentapetalae</taxon>
        <taxon>asterids</taxon>
        <taxon>Ericales</taxon>
        <taxon>Theaceae</taxon>
        <taxon>Camellia</taxon>
    </lineage>
</organism>
<gene>
    <name evidence="1" type="ORF">LOK49_LG05G03547</name>
</gene>
<protein>
    <submittedName>
        <fullName evidence="1">Cytochrome P450 82A3</fullName>
    </submittedName>
</protein>
<proteinExistence type="predicted"/>
<comment type="caution">
    <text evidence="1">The sequence shown here is derived from an EMBL/GenBank/DDBJ whole genome shotgun (WGS) entry which is preliminary data.</text>
</comment>
<dbReference type="EMBL" id="CM045761">
    <property type="protein sequence ID" value="KAI8013069.1"/>
    <property type="molecule type" value="Genomic_DNA"/>
</dbReference>
<accession>A0ACC0HJ94</accession>
<evidence type="ECO:0000313" key="2">
    <source>
        <dbReference type="Proteomes" id="UP001060215"/>
    </source>
</evidence>
<evidence type="ECO:0000313" key="1">
    <source>
        <dbReference type="EMBL" id="KAI8013069.1"/>
    </source>
</evidence>